<evidence type="ECO:0000313" key="8">
    <source>
        <dbReference type="EMBL" id="RCN41607.1"/>
    </source>
</evidence>
<dbReference type="InterPro" id="IPR009003">
    <property type="entry name" value="Peptidase_S1_PA"/>
</dbReference>
<dbReference type="AlphaFoldDB" id="A0A368GFK9"/>
<evidence type="ECO:0000259" key="7">
    <source>
        <dbReference type="PROSITE" id="PS50240"/>
    </source>
</evidence>
<dbReference type="Gene3D" id="2.40.10.10">
    <property type="entry name" value="Trypsin-like serine proteases"/>
    <property type="match status" value="1"/>
</dbReference>
<keyword evidence="9" id="KW-1185">Reference proteome</keyword>
<evidence type="ECO:0000256" key="4">
    <source>
        <dbReference type="ARBA" id="ARBA00023157"/>
    </source>
</evidence>
<reference evidence="8 9" key="1">
    <citation type="submission" date="2014-10" db="EMBL/GenBank/DDBJ databases">
        <title>Draft genome of the hookworm Ancylostoma caninum.</title>
        <authorList>
            <person name="Mitreva M."/>
        </authorList>
    </citation>
    <scope>NUCLEOTIDE SEQUENCE [LARGE SCALE GENOMIC DNA]</scope>
    <source>
        <strain evidence="8 9">Baltimore</strain>
    </source>
</reference>
<accession>A0A368GFK9</accession>
<keyword evidence="4" id="KW-1015">Disulfide bond</keyword>
<evidence type="ECO:0000256" key="6">
    <source>
        <dbReference type="SAM" id="SignalP"/>
    </source>
</evidence>
<evidence type="ECO:0000256" key="2">
    <source>
        <dbReference type="ARBA" id="ARBA00022801"/>
    </source>
</evidence>
<dbReference type="CDD" id="cd00190">
    <property type="entry name" value="Tryp_SPc"/>
    <property type="match status" value="1"/>
</dbReference>
<name>A0A368GFK9_ANCCA</name>
<dbReference type="PANTHER" id="PTHR24252:SF7">
    <property type="entry name" value="HYALIN"/>
    <property type="match status" value="1"/>
</dbReference>
<dbReference type="STRING" id="29170.A0A368GFK9"/>
<dbReference type="Proteomes" id="UP000252519">
    <property type="component" value="Unassembled WGS sequence"/>
</dbReference>
<keyword evidence="1 5" id="KW-0645">Protease</keyword>
<dbReference type="PANTHER" id="PTHR24252">
    <property type="entry name" value="ACROSIN-RELATED"/>
    <property type="match status" value="1"/>
</dbReference>
<evidence type="ECO:0000256" key="1">
    <source>
        <dbReference type="ARBA" id="ARBA00022670"/>
    </source>
</evidence>
<dbReference type="SUPFAM" id="SSF50494">
    <property type="entry name" value="Trypsin-like serine proteases"/>
    <property type="match status" value="1"/>
</dbReference>
<evidence type="ECO:0000313" key="9">
    <source>
        <dbReference type="Proteomes" id="UP000252519"/>
    </source>
</evidence>
<sequence length="297" mass="32658">MIVVLLVALLAATSSAHECGKPPIPPRDSQKIVGGTVARPYSWPWQIELCTRSMFDQSRCNLRCGGSLIDEEWVMSAGHCVRHYEENPKFFGIKLGTYDYRDDNEDGELLRDVIEIHIHPDFGKPHPFSHDISLLKLSEPVNFTDHIQPICISKSLKQITPKSLGFVTGWGTTTGKACETISGSFDLSGFSSEGGQVSNKLRQVAVPFLSNKECEKEYQGEIDETMTCAGRKGIDSCQGDSGGPLVTKHEESSTWHQVGIVSWGQGCGEQGHAGVYSRPSANCDFIKKYTGKDLCID</sequence>
<feature type="domain" description="Peptidase S1" evidence="7">
    <location>
        <begin position="32"/>
        <end position="291"/>
    </location>
</feature>
<dbReference type="PROSITE" id="PS00135">
    <property type="entry name" value="TRYPSIN_SER"/>
    <property type="match status" value="1"/>
</dbReference>
<dbReference type="InterPro" id="IPR018114">
    <property type="entry name" value="TRYPSIN_HIS"/>
</dbReference>
<dbReference type="GO" id="GO:0004252">
    <property type="term" value="F:serine-type endopeptidase activity"/>
    <property type="evidence" value="ECO:0007669"/>
    <property type="project" value="InterPro"/>
</dbReference>
<dbReference type="OrthoDB" id="6376138at2759"/>
<dbReference type="PROSITE" id="PS00134">
    <property type="entry name" value="TRYPSIN_HIS"/>
    <property type="match status" value="1"/>
</dbReference>
<keyword evidence="3 5" id="KW-0720">Serine protease</keyword>
<dbReference type="SMART" id="SM00020">
    <property type="entry name" value="Tryp_SPc"/>
    <property type="match status" value="1"/>
</dbReference>
<dbReference type="PROSITE" id="PS50240">
    <property type="entry name" value="TRYPSIN_DOM"/>
    <property type="match status" value="1"/>
</dbReference>
<organism evidence="8 9">
    <name type="scientific">Ancylostoma caninum</name>
    <name type="common">Dog hookworm</name>
    <dbReference type="NCBI Taxonomy" id="29170"/>
    <lineage>
        <taxon>Eukaryota</taxon>
        <taxon>Metazoa</taxon>
        <taxon>Ecdysozoa</taxon>
        <taxon>Nematoda</taxon>
        <taxon>Chromadorea</taxon>
        <taxon>Rhabditida</taxon>
        <taxon>Rhabditina</taxon>
        <taxon>Rhabditomorpha</taxon>
        <taxon>Strongyloidea</taxon>
        <taxon>Ancylostomatidae</taxon>
        <taxon>Ancylostomatinae</taxon>
        <taxon>Ancylostoma</taxon>
    </lineage>
</organism>
<dbReference type="PRINTS" id="PR00722">
    <property type="entry name" value="CHYMOTRYPSIN"/>
</dbReference>
<keyword evidence="2 5" id="KW-0378">Hydrolase</keyword>
<dbReference type="EMBL" id="JOJR01000229">
    <property type="protein sequence ID" value="RCN41607.1"/>
    <property type="molecule type" value="Genomic_DNA"/>
</dbReference>
<keyword evidence="6" id="KW-0732">Signal</keyword>
<dbReference type="InterPro" id="IPR001254">
    <property type="entry name" value="Trypsin_dom"/>
</dbReference>
<feature type="signal peptide" evidence="6">
    <location>
        <begin position="1"/>
        <end position="16"/>
    </location>
</feature>
<protein>
    <submittedName>
        <fullName evidence="8">Trypsin</fullName>
    </submittedName>
</protein>
<dbReference type="FunFam" id="2.40.10.10:FF:000003">
    <property type="entry name" value="Transmembrane serine protease 3"/>
    <property type="match status" value="1"/>
</dbReference>
<dbReference type="InterPro" id="IPR001314">
    <property type="entry name" value="Peptidase_S1A"/>
</dbReference>
<dbReference type="InterPro" id="IPR043504">
    <property type="entry name" value="Peptidase_S1_PA_chymotrypsin"/>
</dbReference>
<evidence type="ECO:0000256" key="3">
    <source>
        <dbReference type="ARBA" id="ARBA00022825"/>
    </source>
</evidence>
<dbReference type="GO" id="GO:0006508">
    <property type="term" value="P:proteolysis"/>
    <property type="evidence" value="ECO:0007669"/>
    <property type="project" value="UniProtKB-KW"/>
</dbReference>
<dbReference type="Pfam" id="PF00089">
    <property type="entry name" value="Trypsin"/>
    <property type="match status" value="1"/>
</dbReference>
<feature type="chain" id="PRO_5016958920" evidence="6">
    <location>
        <begin position="17"/>
        <end position="297"/>
    </location>
</feature>
<proteinExistence type="predicted"/>
<dbReference type="InterPro" id="IPR033116">
    <property type="entry name" value="TRYPSIN_SER"/>
</dbReference>
<comment type="caution">
    <text evidence="8">The sequence shown here is derived from an EMBL/GenBank/DDBJ whole genome shotgun (WGS) entry which is preliminary data.</text>
</comment>
<evidence type="ECO:0000256" key="5">
    <source>
        <dbReference type="RuleBase" id="RU363034"/>
    </source>
</evidence>
<gene>
    <name evidence="8" type="ORF">ANCCAN_12436</name>
</gene>